<dbReference type="PANTHER" id="PTHR47129">
    <property type="entry name" value="QUINONE OXIDOREDUCTASE 2"/>
    <property type="match status" value="1"/>
</dbReference>
<dbReference type="PATRIC" id="fig|1391654.3.peg.6498"/>
<dbReference type="KEGG" id="llu:AKJ09_06409"/>
<gene>
    <name evidence="2" type="ORF">AKJ09_06409</name>
</gene>
<dbReference type="PANTHER" id="PTHR47129:SF1">
    <property type="entry name" value="NMRA-LIKE DOMAIN-CONTAINING PROTEIN"/>
    <property type="match status" value="1"/>
</dbReference>
<protein>
    <submittedName>
        <fullName evidence="2">NADPH:quinone oxidoreductase 2</fullName>
    </submittedName>
</protein>
<reference evidence="2 3" key="1">
    <citation type="submission" date="2015-08" db="EMBL/GenBank/DDBJ databases">
        <authorList>
            <person name="Babu N.S."/>
            <person name="Beckwith C.J."/>
            <person name="Beseler K.G."/>
            <person name="Brison A."/>
            <person name="Carone J.V."/>
            <person name="Caskin T.P."/>
            <person name="Diamond M."/>
            <person name="Durham M.E."/>
            <person name="Foxe J.M."/>
            <person name="Go M."/>
            <person name="Henderson B.A."/>
            <person name="Jones I.B."/>
            <person name="McGettigan J.A."/>
            <person name="Micheletti S.J."/>
            <person name="Nasrallah M.E."/>
            <person name="Ortiz D."/>
            <person name="Piller C.R."/>
            <person name="Privatt S.R."/>
            <person name="Schneider S.L."/>
            <person name="Sharp S."/>
            <person name="Smith T.C."/>
            <person name="Stanton J.D."/>
            <person name="Ullery H.E."/>
            <person name="Wilson R.J."/>
            <person name="Serrano M.G."/>
            <person name="Buck G."/>
            <person name="Lee V."/>
            <person name="Wang Y."/>
            <person name="Carvalho R."/>
            <person name="Voegtly L."/>
            <person name="Shi R."/>
            <person name="Duckworth R."/>
            <person name="Johnson A."/>
            <person name="Loviza R."/>
            <person name="Walstead R."/>
            <person name="Shah Z."/>
            <person name="Kiflezghi M."/>
            <person name="Wade K."/>
            <person name="Ball S.L."/>
            <person name="Bradley K.W."/>
            <person name="Asai D.J."/>
            <person name="Bowman C.A."/>
            <person name="Russell D.A."/>
            <person name="Pope W.H."/>
            <person name="Jacobs-Sera D."/>
            <person name="Hendrix R.W."/>
            <person name="Hatfull G.F."/>
        </authorList>
    </citation>
    <scope>NUCLEOTIDE SEQUENCE [LARGE SCALE GENOMIC DNA]</scope>
    <source>
        <strain evidence="2 3">DSM 27648</strain>
    </source>
</reference>
<dbReference type="SUPFAM" id="SSF51735">
    <property type="entry name" value="NAD(P)-binding Rossmann-fold domains"/>
    <property type="match status" value="1"/>
</dbReference>
<name>A0A0K1Q1T0_9BACT</name>
<keyword evidence="3" id="KW-1185">Reference proteome</keyword>
<dbReference type="STRING" id="1391654.AKJ09_06409"/>
<dbReference type="AlphaFoldDB" id="A0A0K1Q1T0"/>
<dbReference type="CDD" id="cd05269">
    <property type="entry name" value="TMR_SDR_a"/>
    <property type="match status" value="1"/>
</dbReference>
<accession>A0A0K1Q1T0</accession>
<feature type="domain" description="NAD(P)-binding" evidence="1">
    <location>
        <begin position="10"/>
        <end position="190"/>
    </location>
</feature>
<dbReference type="RefSeq" id="WP_205633829.1">
    <property type="nucleotide sequence ID" value="NZ_CP012333.1"/>
</dbReference>
<evidence type="ECO:0000313" key="3">
    <source>
        <dbReference type="Proteomes" id="UP000064967"/>
    </source>
</evidence>
<evidence type="ECO:0000313" key="2">
    <source>
        <dbReference type="EMBL" id="AKU99745.1"/>
    </source>
</evidence>
<sequence length="306" mass="32658">MSTETILVTGAGGHLGRLVVEELLALRDQATKLVAGTRNVGELARLEARGVEVRRVDFDDAASLDAAFAGVSRLLLVSTNVFGPPRQRQHTMAIDAAKRARVEHVTYTSMPNPDAGSLVPFAPDHRSTEEALERSGLAYTALRNAWYTDNLLQSLPGVLAFGKWFGSAGNGRVANVTRADCARVAARVLTANDVPEKRYDVTGGEALTTQQIADIASAIFETTIDVVDLSDDAYTKLLGERGLPPPVVGLIVGSDANTRIGKFDVISDTVERWTGRTPESLRSFLVANAASIRAAATAMRLRASSG</sequence>
<dbReference type="InterPro" id="IPR036291">
    <property type="entry name" value="NAD(P)-bd_dom_sf"/>
</dbReference>
<evidence type="ECO:0000259" key="1">
    <source>
        <dbReference type="Pfam" id="PF13460"/>
    </source>
</evidence>
<dbReference type="Gene3D" id="3.40.50.720">
    <property type="entry name" value="NAD(P)-binding Rossmann-like Domain"/>
    <property type="match status" value="1"/>
</dbReference>
<dbReference type="InterPro" id="IPR016040">
    <property type="entry name" value="NAD(P)-bd_dom"/>
</dbReference>
<organism evidence="2 3">
    <name type="scientific">Labilithrix luteola</name>
    <dbReference type="NCBI Taxonomy" id="1391654"/>
    <lineage>
        <taxon>Bacteria</taxon>
        <taxon>Pseudomonadati</taxon>
        <taxon>Myxococcota</taxon>
        <taxon>Polyangia</taxon>
        <taxon>Polyangiales</taxon>
        <taxon>Labilitrichaceae</taxon>
        <taxon>Labilithrix</taxon>
    </lineage>
</organism>
<dbReference type="Proteomes" id="UP000064967">
    <property type="component" value="Chromosome"/>
</dbReference>
<dbReference type="Pfam" id="PF13460">
    <property type="entry name" value="NAD_binding_10"/>
    <property type="match status" value="1"/>
</dbReference>
<dbReference type="Gene3D" id="3.90.25.10">
    <property type="entry name" value="UDP-galactose 4-epimerase, domain 1"/>
    <property type="match status" value="1"/>
</dbReference>
<proteinExistence type="predicted"/>
<dbReference type="InterPro" id="IPR052718">
    <property type="entry name" value="NmrA-type_oxidoreductase"/>
</dbReference>
<dbReference type="EMBL" id="CP012333">
    <property type="protein sequence ID" value="AKU99745.1"/>
    <property type="molecule type" value="Genomic_DNA"/>
</dbReference>